<sequence length="118" mass="13570">MFPFSVSFCCCCTPFWAFIFYAQDLANCACAELALEYGLQRRRGPQGHRCCGAGRGFRAVHRPPVLPVEVRLVPWRRVVLWFDQRGSTPKKRSRPHWSGTLRLSLVRPLQESYIGRVS</sequence>
<gene>
    <name evidence="2" type="ORF">TRITD_5Av1G058290</name>
</gene>
<evidence type="ECO:0008006" key="4">
    <source>
        <dbReference type="Google" id="ProtNLM"/>
    </source>
</evidence>
<organism evidence="2 3">
    <name type="scientific">Triticum turgidum subsp. durum</name>
    <name type="common">Durum wheat</name>
    <name type="synonym">Triticum durum</name>
    <dbReference type="NCBI Taxonomy" id="4567"/>
    <lineage>
        <taxon>Eukaryota</taxon>
        <taxon>Viridiplantae</taxon>
        <taxon>Streptophyta</taxon>
        <taxon>Embryophyta</taxon>
        <taxon>Tracheophyta</taxon>
        <taxon>Spermatophyta</taxon>
        <taxon>Magnoliopsida</taxon>
        <taxon>Liliopsida</taxon>
        <taxon>Poales</taxon>
        <taxon>Poaceae</taxon>
        <taxon>BOP clade</taxon>
        <taxon>Pooideae</taxon>
        <taxon>Triticodae</taxon>
        <taxon>Triticeae</taxon>
        <taxon>Triticinae</taxon>
        <taxon>Triticum</taxon>
    </lineage>
</organism>
<dbReference type="Gramene" id="TRITD5Av1G058290.1">
    <property type="protein sequence ID" value="TRITD5Av1G058290.1"/>
    <property type="gene ID" value="TRITD5Av1G058290"/>
</dbReference>
<reference evidence="2 3" key="1">
    <citation type="submission" date="2017-09" db="EMBL/GenBank/DDBJ databases">
        <authorList>
            <consortium name="International Durum Wheat Genome Sequencing Consortium (IDWGSC)"/>
            <person name="Milanesi L."/>
        </authorList>
    </citation>
    <scope>NUCLEOTIDE SEQUENCE [LARGE SCALE GENOMIC DNA]</scope>
    <source>
        <strain evidence="3">cv. Svevo</strain>
    </source>
</reference>
<proteinExistence type="predicted"/>
<keyword evidence="3" id="KW-1185">Reference proteome</keyword>
<dbReference type="AlphaFoldDB" id="A0A9R0TII7"/>
<evidence type="ECO:0000256" key="1">
    <source>
        <dbReference type="SAM" id="SignalP"/>
    </source>
</evidence>
<evidence type="ECO:0000313" key="3">
    <source>
        <dbReference type="Proteomes" id="UP000324705"/>
    </source>
</evidence>
<keyword evidence="1" id="KW-0732">Signal</keyword>
<evidence type="ECO:0000313" key="2">
    <source>
        <dbReference type="EMBL" id="VAI14534.1"/>
    </source>
</evidence>
<feature type="signal peptide" evidence="1">
    <location>
        <begin position="1"/>
        <end position="17"/>
    </location>
</feature>
<dbReference type="Proteomes" id="UP000324705">
    <property type="component" value="Chromosome 5A"/>
</dbReference>
<protein>
    <recommendedName>
        <fullName evidence="4">Secreted protein</fullName>
    </recommendedName>
</protein>
<feature type="chain" id="PRO_5040426852" description="Secreted protein" evidence="1">
    <location>
        <begin position="18"/>
        <end position="118"/>
    </location>
</feature>
<dbReference type="EMBL" id="LT934119">
    <property type="protein sequence ID" value="VAI14534.1"/>
    <property type="molecule type" value="Genomic_DNA"/>
</dbReference>
<accession>A0A9R0TII7</accession>
<name>A0A9R0TII7_TRITD</name>